<evidence type="ECO:0000256" key="3">
    <source>
        <dbReference type="ARBA" id="ARBA00022692"/>
    </source>
</evidence>
<accession>A0A0M3IL51</accession>
<name>A0A0M3IL51_ASCLU</name>
<protein>
    <recommendedName>
        <fullName evidence="8">Mitochondrial import inner membrane translocase subunit Tim21</fullName>
    </recommendedName>
</protein>
<evidence type="ECO:0000256" key="1">
    <source>
        <dbReference type="ARBA" id="ARBA00004304"/>
    </source>
</evidence>
<evidence type="ECO:0000256" key="7">
    <source>
        <dbReference type="ARBA" id="ARBA00023136"/>
    </source>
</evidence>
<keyword evidence="10" id="KW-1185">Reference proteome</keyword>
<dbReference type="AlphaFoldDB" id="A0A0M3IL51"/>
<evidence type="ECO:0000256" key="8">
    <source>
        <dbReference type="RuleBase" id="RU367142"/>
    </source>
</evidence>
<keyword evidence="8" id="KW-0811">Translocation</keyword>
<dbReference type="InterPro" id="IPR038552">
    <property type="entry name" value="Tim21_IMS_sf"/>
</dbReference>
<evidence type="ECO:0000256" key="2">
    <source>
        <dbReference type="ARBA" id="ARBA00010867"/>
    </source>
</evidence>
<dbReference type="GO" id="GO:0030150">
    <property type="term" value="P:protein import into mitochondrial matrix"/>
    <property type="evidence" value="ECO:0007669"/>
    <property type="project" value="UniProtKB-UniRule"/>
</dbReference>
<evidence type="ECO:0000256" key="5">
    <source>
        <dbReference type="ARBA" id="ARBA00022989"/>
    </source>
</evidence>
<evidence type="ECO:0000256" key="9">
    <source>
        <dbReference type="SAM" id="MobiDB-lite"/>
    </source>
</evidence>
<feature type="compositionally biased region" description="Basic and acidic residues" evidence="9">
    <location>
        <begin position="40"/>
        <end position="54"/>
    </location>
</feature>
<keyword evidence="4" id="KW-0809">Transit peptide</keyword>
<proteinExistence type="inferred from homology"/>
<organism evidence="10 11">
    <name type="scientific">Ascaris lumbricoides</name>
    <name type="common">Giant roundworm</name>
    <dbReference type="NCBI Taxonomy" id="6252"/>
    <lineage>
        <taxon>Eukaryota</taxon>
        <taxon>Metazoa</taxon>
        <taxon>Ecdysozoa</taxon>
        <taxon>Nematoda</taxon>
        <taxon>Chromadorea</taxon>
        <taxon>Rhabditida</taxon>
        <taxon>Spirurina</taxon>
        <taxon>Ascaridomorpha</taxon>
        <taxon>Ascaridoidea</taxon>
        <taxon>Ascarididae</taxon>
        <taxon>Ascaris</taxon>
    </lineage>
</organism>
<keyword evidence="3 8" id="KW-0812">Transmembrane</keyword>
<evidence type="ECO:0000256" key="4">
    <source>
        <dbReference type="ARBA" id="ARBA00022946"/>
    </source>
</evidence>
<dbReference type="GO" id="GO:0005744">
    <property type="term" value="C:TIM23 mitochondrial import inner membrane translocase complex"/>
    <property type="evidence" value="ECO:0007669"/>
    <property type="project" value="UniProtKB-UniRule"/>
</dbReference>
<dbReference type="PANTHER" id="PTHR13032">
    <property type="entry name" value="MITOCHONDRIAL IMPORT INNER MEMBRANE TRANSLOCASE SUBUNIT TIM21"/>
    <property type="match status" value="1"/>
</dbReference>
<dbReference type="Pfam" id="PF08294">
    <property type="entry name" value="TIM21"/>
    <property type="match status" value="1"/>
</dbReference>
<keyword evidence="5 8" id="KW-1133">Transmembrane helix</keyword>
<sequence length="222" mass="25720">MFLRGEGYGAHLLMRYYFLRATSLAKWMPTAQRCYMSSQNREKDGQREPPKSEVAKSGQYKSILEEVLIKEPKKPTTTAEKVKEKAENTFFYAVLVASVGALGVLCYFLFEQFFSVDSPQKIYSNALSMIRADDRCEEIFGNPIAGFGEETSRGRRRHVAHQKYRKDGRDRIRVVFHLKGPRCEGLAQAEMEMVDGTWEWRFLLVQTRERPSRTCILIDNRV</sequence>
<keyword evidence="8" id="KW-0999">Mitochondrion inner membrane</keyword>
<evidence type="ECO:0000313" key="10">
    <source>
        <dbReference type="Proteomes" id="UP000036681"/>
    </source>
</evidence>
<evidence type="ECO:0000256" key="6">
    <source>
        <dbReference type="ARBA" id="ARBA00023128"/>
    </source>
</evidence>
<comment type="function">
    <text evidence="8">Essential component of the TIM23 complex, a complex that mediates the translocation of transit peptide-containing proteins across the mitochondrial inner membrane.</text>
</comment>
<feature type="transmembrane region" description="Helical" evidence="8">
    <location>
        <begin position="90"/>
        <end position="110"/>
    </location>
</feature>
<keyword evidence="8" id="KW-0813">Transport</keyword>
<comment type="subcellular location">
    <subcellularLocation>
        <location evidence="8">Mitochondrion inner membrane</location>
        <topology evidence="8">Single-pass membrane protein</topology>
    </subcellularLocation>
    <subcellularLocation>
        <location evidence="1">Mitochondrion membrane</location>
        <topology evidence="1">Single-pass membrane protein</topology>
    </subcellularLocation>
</comment>
<dbReference type="WBParaSite" id="ALUE_0001947901-mRNA-1">
    <property type="protein sequence ID" value="ALUE_0001947901-mRNA-1"/>
    <property type="gene ID" value="ALUE_0001947901"/>
</dbReference>
<dbReference type="PANTHER" id="PTHR13032:SF6">
    <property type="entry name" value="MITOCHONDRIAL IMPORT INNER MEMBRANE TRANSLOCASE SUBUNIT TIM21"/>
    <property type="match status" value="1"/>
</dbReference>
<dbReference type="Gene3D" id="3.10.450.320">
    <property type="entry name" value="Mitochondrial import inner membrane translocase subunit Tim21"/>
    <property type="match status" value="1"/>
</dbReference>
<keyword evidence="7 8" id="KW-0472">Membrane</keyword>
<keyword evidence="8" id="KW-0653">Protein transport</keyword>
<keyword evidence="6 8" id="KW-0496">Mitochondrion</keyword>
<dbReference type="InterPro" id="IPR013261">
    <property type="entry name" value="Tim21"/>
</dbReference>
<feature type="region of interest" description="Disordered" evidence="9">
    <location>
        <begin position="38"/>
        <end position="57"/>
    </location>
</feature>
<comment type="subunit">
    <text evidence="8">Component of the TIM23 complex.</text>
</comment>
<dbReference type="Proteomes" id="UP000036681">
    <property type="component" value="Unplaced"/>
</dbReference>
<comment type="similarity">
    <text evidence="2 8">Belongs to the TIM21 family.</text>
</comment>
<evidence type="ECO:0000313" key="11">
    <source>
        <dbReference type="WBParaSite" id="ALUE_0001947901-mRNA-1"/>
    </source>
</evidence>
<reference evidence="11" key="1">
    <citation type="submission" date="2017-02" db="UniProtKB">
        <authorList>
            <consortium name="WormBaseParasite"/>
        </authorList>
    </citation>
    <scope>IDENTIFICATION</scope>
</reference>